<sequence>MTQSYSDSHLADILTRTGTIALVGWSPKEDRASHRVARMLKGRGYRVIPVNPGQAGQEALGETVIASLSDIPKDTPVDMVDIFRRSEAVAPVVDEALRELPGLRTVWMQLGVVNEEAAAAARAAGVDVVMDRCPAIEIPRLLD</sequence>
<proteinExistence type="predicted"/>
<dbReference type="Pfam" id="PF13380">
    <property type="entry name" value="CoA_binding_2"/>
    <property type="match status" value="1"/>
</dbReference>
<comment type="caution">
    <text evidence="2">The sequence shown here is derived from an EMBL/GenBank/DDBJ whole genome shotgun (WGS) entry which is preliminary data.</text>
</comment>
<dbReference type="AlphaFoldDB" id="A0A845M5T6"/>
<dbReference type="PANTHER" id="PTHR33303:SF2">
    <property type="entry name" value="COA-BINDING DOMAIN-CONTAINING PROTEIN"/>
    <property type="match status" value="1"/>
</dbReference>
<evidence type="ECO:0000313" key="3">
    <source>
        <dbReference type="Proteomes" id="UP000467322"/>
    </source>
</evidence>
<dbReference type="SUPFAM" id="SSF51735">
    <property type="entry name" value="NAD(P)-binding Rossmann-fold domains"/>
    <property type="match status" value="1"/>
</dbReference>
<dbReference type="Gene3D" id="3.40.50.720">
    <property type="entry name" value="NAD(P)-binding Rossmann-like Domain"/>
    <property type="match status" value="1"/>
</dbReference>
<dbReference type="InterPro" id="IPR036291">
    <property type="entry name" value="NAD(P)-bd_dom_sf"/>
</dbReference>
<dbReference type="PANTHER" id="PTHR33303">
    <property type="entry name" value="CYTOPLASMIC PROTEIN-RELATED"/>
    <property type="match status" value="1"/>
</dbReference>
<dbReference type="InterPro" id="IPR003781">
    <property type="entry name" value="CoA-bd"/>
</dbReference>
<accession>A0A845M5T6</accession>
<protein>
    <submittedName>
        <fullName evidence="2">CoA-binding protein</fullName>
    </submittedName>
</protein>
<gene>
    <name evidence="2" type="ORF">GQE99_01680</name>
</gene>
<name>A0A845M5T6_9RHOB</name>
<feature type="domain" description="CoA-binding" evidence="1">
    <location>
        <begin position="13"/>
        <end position="112"/>
    </location>
</feature>
<reference evidence="2 3" key="1">
    <citation type="submission" date="2019-12" db="EMBL/GenBank/DDBJ databases">
        <title>Maritimibacter sp. nov. sp. isolated from sea sand.</title>
        <authorList>
            <person name="Kim J."/>
            <person name="Jeong S.E."/>
            <person name="Jung H.S."/>
            <person name="Jeon C.O."/>
        </authorList>
    </citation>
    <scope>NUCLEOTIDE SEQUENCE [LARGE SCALE GENOMIC DNA]</scope>
    <source>
        <strain evidence="2 3">DP07</strain>
    </source>
</reference>
<dbReference type="SMART" id="SM00881">
    <property type="entry name" value="CoA_binding"/>
    <property type="match status" value="1"/>
</dbReference>
<dbReference type="Proteomes" id="UP000467322">
    <property type="component" value="Unassembled WGS sequence"/>
</dbReference>
<dbReference type="RefSeq" id="WP_161349850.1">
    <property type="nucleotide sequence ID" value="NZ_WTUX01000005.1"/>
</dbReference>
<evidence type="ECO:0000313" key="2">
    <source>
        <dbReference type="EMBL" id="MZR11724.1"/>
    </source>
</evidence>
<organism evidence="2 3">
    <name type="scientific">Maritimibacter harenae</name>
    <dbReference type="NCBI Taxonomy" id="2606218"/>
    <lineage>
        <taxon>Bacteria</taxon>
        <taxon>Pseudomonadati</taxon>
        <taxon>Pseudomonadota</taxon>
        <taxon>Alphaproteobacteria</taxon>
        <taxon>Rhodobacterales</taxon>
        <taxon>Roseobacteraceae</taxon>
        <taxon>Maritimibacter</taxon>
    </lineage>
</organism>
<dbReference type="EMBL" id="WTUX01000005">
    <property type="protein sequence ID" value="MZR11724.1"/>
    <property type="molecule type" value="Genomic_DNA"/>
</dbReference>
<evidence type="ECO:0000259" key="1">
    <source>
        <dbReference type="SMART" id="SM00881"/>
    </source>
</evidence>
<keyword evidence="3" id="KW-1185">Reference proteome</keyword>